<protein>
    <submittedName>
        <fullName evidence="2">Glutaredoxin</fullName>
    </submittedName>
</protein>
<dbReference type="SFLD" id="SFLDS00019">
    <property type="entry name" value="Glutathione_Transferase_(cytos"/>
    <property type="match status" value="1"/>
</dbReference>
<dbReference type="EMBL" id="CP000393">
    <property type="protein sequence ID" value="ABG49825.1"/>
    <property type="molecule type" value="Genomic_DNA"/>
</dbReference>
<dbReference type="SUPFAM" id="SSF52833">
    <property type="entry name" value="Thioredoxin-like"/>
    <property type="match status" value="1"/>
</dbReference>
<dbReference type="HOGENOM" id="CLU_034159_0_0_3"/>
<dbReference type="CDD" id="cd00570">
    <property type="entry name" value="GST_N_family"/>
    <property type="match status" value="1"/>
</dbReference>
<name>Q119J9_TRIEI</name>
<accession>Q119J9</accession>
<evidence type="ECO:0000259" key="1">
    <source>
        <dbReference type="PROSITE" id="PS50404"/>
    </source>
</evidence>
<dbReference type="SFLD" id="SFLDG00358">
    <property type="entry name" value="Main_(cytGST)"/>
    <property type="match status" value="1"/>
</dbReference>
<dbReference type="PROSITE" id="PS51354">
    <property type="entry name" value="GLUTAREDOXIN_2"/>
    <property type="match status" value="1"/>
</dbReference>
<dbReference type="eggNOG" id="COG0625">
    <property type="taxonomic scope" value="Bacteria"/>
</dbReference>
<gene>
    <name evidence="2" type="ordered locus">Tery_0356</name>
</gene>
<dbReference type="InterPro" id="IPR050983">
    <property type="entry name" value="GST_Omega/HSP26"/>
</dbReference>
<dbReference type="AlphaFoldDB" id="Q119J9"/>
<dbReference type="PANTHER" id="PTHR43968:SF14">
    <property type="entry name" value="GLUTATHIONE S-TRANSFERASE"/>
    <property type="match status" value="1"/>
</dbReference>
<sequence>MVTDIFQNKPLPNWEELLQVAQQNTTAKWILRTDKSPSTATISSYIARLNPEEKPSVLLYRDNNAWCPFCERVWFALEEKQIPFEVELINLADKPQWYKDMVPTGLVPAVKIEGELVYESKNILLALENKFDRLPLLPKEPQERSVALNMIEAFDSNGLVKSGYEFLFNSVKSKEITPEEKEAQLLNLQTIFETRLDQLEETLSQYPGAYFLHEFSLVDIIYTPGITRLAANLPVFRGYSIYNNDRFARINQWLTAINQRPAYQHIKPNSQTNNLIIQKIFHLPAIYNSKSEPQAKFESQEQDYRMEAAGRLSSNYKTVVADILKNSGIQTWVSQESLPKIELVIDFYLRRLVYSLIEGGVPSFFTHSIDAKTEQHNEVKEINSADAALGAIALAFLRNRVCVPRDMSANAAVAFQTAIDTMLSCLY</sequence>
<dbReference type="InterPro" id="IPR009050">
    <property type="entry name" value="Globin-like_sf"/>
</dbReference>
<evidence type="ECO:0000313" key="2">
    <source>
        <dbReference type="EMBL" id="ABG49825.1"/>
    </source>
</evidence>
<dbReference type="Gene3D" id="3.40.30.10">
    <property type="entry name" value="Glutaredoxin"/>
    <property type="match status" value="1"/>
</dbReference>
<proteinExistence type="predicted"/>
<dbReference type="InterPro" id="IPR036282">
    <property type="entry name" value="Glutathione-S-Trfase_C_sf"/>
</dbReference>
<dbReference type="PANTHER" id="PTHR43968">
    <property type="match status" value="1"/>
</dbReference>
<dbReference type="GO" id="GO:0005737">
    <property type="term" value="C:cytoplasm"/>
    <property type="evidence" value="ECO:0007669"/>
    <property type="project" value="TreeGrafter"/>
</dbReference>
<dbReference type="InterPro" id="IPR036249">
    <property type="entry name" value="Thioredoxin-like_sf"/>
</dbReference>
<dbReference type="InterPro" id="IPR040079">
    <property type="entry name" value="Glutathione_S-Trfase"/>
</dbReference>
<reference evidence="2" key="1">
    <citation type="submission" date="2006-06" db="EMBL/GenBank/DDBJ databases">
        <title>Complete sequence of Trichodesmium erythraeum IMS101.</title>
        <authorList>
            <consortium name="US DOE Joint Genome Institute"/>
            <person name="Copeland A."/>
            <person name="Lucas S."/>
            <person name="Lapidus A."/>
            <person name="Barry K."/>
            <person name="Detter J.C."/>
            <person name="Glavina del Rio T."/>
            <person name="Hammon N."/>
            <person name="Israni S."/>
            <person name="Dalin E."/>
            <person name="Tice H."/>
            <person name="Pitluck S."/>
            <person name="Kiss H."/>
            <person name="Munk A.C."/>
            <person name="Brettin T."/>
            <person name="Bruce D."/>
            <person name="Han C."/>
            <person name="Tapia R."/>
            <person name="Gilna P."/>
            <person name="Schmutz J."/>
            <person name="Larimer F."/>
            <person name="Land M."/>
            <person name="Hauser L."/>
            <person name="Kyrpides N."/>
            <person name="Kim E."/>
            <person name="Richardson P."/>
        </authorList>
    </citation>
    <scope>NUCLEOTIDE SEQUENCE [LARGE SCALE GENOMIC DNA]</scope>
    <source>
        <strain evidence="2">IMS101</strain>
    </source>
</reference>
<feature type="domain" description="GST N-terminal" evidence="1">
    <location>
        <begin position="57"/>
        <end position="135"/>
    </location>
</feature>
<dbReference type="OrthoDB" id="571448at2"/>
<dbReference type="SUPFAM" id="SSF47616">
    <property type="entry name" value="GST C-terminal domain-like"/>
    <property type="match status" value="1"/>
</dbReference>
<dbReference type="InterPro" id="IPR004045">
    <property type="entry name" value="Glutathione_S-Trfase_N"/>
</dbReference>
<dbReference type="SUPFAM" id="SSF46458">
    <property type="entry name" value="Globin-like"/>
    <property type="match status" value="1"/>
</dbReference>
<dbReference type="KEGG" id="ter:Tery_0356"/>
<organism evidence="2">
    <name type="scientific">Trichodesmium erythraeum (strain IMS101)</name>
    <dbReference type="NCBI Taxonomy" id="203124"/>
    <lineage>
        <taxon>Bacteria</taxon>
        <taxon>Bacillati</taxon>
        <taxon>Cyanobacteriota</taxon>
        <taxon>Cyanophyceae</taxon>
        <taxon>Oscillatoriophycideae</taxon>
        <taxon>Oscillatoriales</taxon>
        <taxon>Microcoleaceae</taxon>
        <taxon>Trichodesmium</taxon>
    </lineage>
</organism>
<dbReference type="RefSeq" id="WP_011610221.1">
    <property type="nucleotide sequence ID" value="NC_008312.1"/>
</dbReference>
<dbReference type="Pfam" id="PF13409">
    <property type="entry name" value="GST_N_2"/>
    <property type="match status" value="1"/>
</dbReference>
<dbReference type="PROSITE" id="PS50404">
    <property type="entry name" value="GST_NTER"/>
    <property type="match status" value="1"/>
</dbReference>
<dbReference type="STRING" id="203124.Tery_0356"/>
<dbReference type="Gene3D" id="1.20.1050.10">
    <property type="match status" value="1"/>
</dbReference>